<dbReference type="InterPro" id="IPR045076">
    <property type="entry name" value="MutS"/>
</dbReference>
<dbReference type="Gene3D" id="3.40.50.300">
    <property type="entry name" value="P-loop containing nucleotide triphosphate hydrolases"/>
    <property type="match status" value="1"/>
</dbReference>
<dbReference type="Gene3D" id="1.10.1420.10">
    <property type="match status" value="1"/>
</dbReference>
<dbReference type="PANTHER" id="PTHR11361:SF99">
    <property type="entry name" value="DNA MISMATCH REPAIR PROTEIN"/>
    <property type="match status" value="1"/>
</dbReference>
<organism evidence="6 7">
    <name type="scientific">Terrimonas rubra</name>
    <dbReference type="NCBI Taxonomy" id="1035890"/>
    <lineage>
        <taxon>Bacteria</taxon>
        <taxon>Pseudomonadati</taxon>
        <taxon>Bacteroidota</taxon>
        <taxon>Chitinophagia</taxon>
        <taxon>Chitinophagales</taxon>
        <taxon>Chitinophagaceae</taxon>
        <taxon>Terrimonas</taxon>
    </lineage>
</organism>
<sequence length="591" mass="66712">MSPYTSLLENYTAKARTLNQRLRALSFVRLFLFAAFIYCGYKSMRTGDTLFIAGTVVFFIAFLLIVRLYDKLEGITAFYKALVRINKDEIAFLSGEPSMYASGGEYANPHHPYSYDLDIFGERGLYAYLNRCSTAFGRDALAQNLLHPDTTAIKQRQEAIAELSGKIEFRQHLQAYGSMHETKDKELRDLKAWIQSPVGFTNKALYYSLLLFPLVTVGSLVYYFVTGNDKGADLFYVLFVVNLIISFAFGRKIAAHLSVSTSVNKLLQQYAGQLKLIEQEKFESPLLQAWQQRITTQQGTASKSIGTLASLFNYLETVVNLLVSILLNGIVQFHVHVLYKLERWKEQNGNKIFDWLQLLGDMEALNSFANLAHNNPDFCTPELSATETLSADNMGHLLIRKEKRVTNSVSFAGEKFMILTGSNMSGKSTFLRTLGVNLLLARSGSMVCATRFVFYPYDVYVSMRITDSLQDSESFFYAELKRLETIIAHLEAGNKTFILLDEILRGTNSNDKRNGTIGLIRKLQRMQACGIIATHDVVVADLIQEYPGYISNNCFESEIVNDELLFDYKLKQGVCTKLSASFLMKKLGVID</sequence>
<evidence type="ECO:0000313" key="7">
    <source>
        <dbReference type="Proteomes" id="UP001597511"/>
    </source>
</evidence>
<evidence type="ECO:0000313" key="6">
    <source>
        <dbReference type="EMBL" id="MFD2918537.1"/>
    </source>
</evidence>
<keyword evidence="4" id="KW-0472">Membrane</keyword>
<keyword evidence="3" id="KW-0238">DNA-binding</keyword>
<keyword evidence="4" id="KW-1133">Transmembrane helix</keyword>
<reference evidence="7" key="1">
    <citation type="journal article" date="2019" name="Int. J. Syst. Evol. Microbiol.">
        <title>The Global Catalogue of Microorganisms (GCM) 10K type strain sequencing project: providing services to taxonomists for standard genome sequencing and annotation.</title>
        <authorList>
            <consortium name="The Broad Institute Genomics Platform"/>
            <consortium name="The Broad Institute Genome Sequencing Center for Infectious Disease"/>
            <person name="Wu L."/>
            <person name="Ma J."/>
        </authorList>
    </citation>
    <scope>NUCLEOTIDE SEQUENCE [LARGE SCALE GENOMIC DNA]</scope>
    <source>
        <strain evidence="7">KCTC 23299</strain>
    </source>
</reference>
<feature type="transmembrane region" description="Helical" evidence="4">
    <location>
        <begin position="50"/>
        <end position="69"/>
    </location>
</feature>
<dbReference type="Pfam" id="PF05192">
    <property type="entry name" value="MutS_III"/>
    <property type="match status" value="1"/>
</dbReference>
<dbReference type="Pfam" id="PF00488">
    <property type="entry name" value="MutS_V"/>
    <property type="match status" value="1"/>
</dbReference>
<evidence type="ECO:0000256" key="2">
    <source>
        <dbReference type="ARBA" id="ARBA00022840"/>
    </source>
</evidence>
<dbReference type="InterPro" id="IPR007696">
    <property type="entry name" value="DNA_mismatch_repair_MutS_core"/>
</dbReference>
<evidence type="ECO:0000259" key="5">
    <source>
        <dbReference type="SMART" id="SM00534"/>
    </source>
</evidence>
<comment type="caution">
    <text evidence="6">The sequence shown here is derived from an EMBL/GenBank/DDBJ whole genome shotgun (WGS) entry which is preliminary data.</text>
</comment>
<feature type="transmembrane region" description="Helical" evidence="4">
    <location>
        <begin position="204"/>
        <end position="225"/>
    </location>
</feature>
<dbReference type="EMBL" id="JBHUOZ010000001">
    <property type="protein sequence ID" value="MFD2918537.1"/>
    <property type="molecule type" value="Genomic_DNA"/>
</dbReference>
<dbReference type="SMART" id="SM00534">
    <property type="entry name" value="MUTSac"/>
    <property type="match status" value="1"/>
</dbReference>
<dbReference type="RefSeq" id="WP_386094837.1">
    <property type="nucleotide sequence ID" value="NZ_JBHUOZ010000001.1"/>
</dbReference>
<name>A0ABW6A179_9BACT</name>
<keyword evidence="1" id="KW-0547">Nucleotide-binding</keyword>
<dbReference type="SUPFAM" id="SSF52540">
    <property type="entry name" value="P-loop containing nucleoside triphosphate hydrolases"/>
    <property type="match status" value="1"/>
</dbReference>
<evidence type="ECO:0000256" key="4">
    <source>
        <dbReference type="SAM" id="Phobius"/>
    </source>
</evidence>
<protein>
    <submittedName>
        <fullName evidence="6">DNA mismatch repair protein MutS</fullName>
    </submittedName>
</protein>
<evidence type="ECO:0000256" key="3">
    <source>
        <dbReference type="ARBA" id="ARBA00023125"/>
    </source>
</evidence>
<dbReference type="InterPro" id="IPR027417">
    <property type="entry name" value="P-loop_NTPase"/>
</dbReference>
<dbReference type="SUPFAM" id="SSF48334">
    <property type="entry name" value="DNA repair protein MutS, domain III"/>
    <property type="match status" value="1"/>
</dbReference>
<keyword evidence="2" id="KW-0067">ATP-binding</keyword>
<accession>A0ABW6A179</accession>
<dbReference type="InterPro" id="IPR000432">
    <property type="entry name" value="DNA_mismatch_repair_MutS_C"/>
</dbReference>
<feature type="transmembrane region" description="Helical" evidence="4">
    <location>
        <begin position="24"/>
        <end position="44"/>
    </location>
</feature>
<gene>
    <name evidence="6" type="ORF">ACFS6H_02375</name>
</gene>
<evidence type="ECO:0000256" key="1">
    <source>
        <dbReference type="ARBA" id="ARBA00022741"/>
    </source>
</evidence>
<dbReference type="Proteomes" id="UP001597511">
    <property type="component" value="Unassembled WGS sequence"/>
</dbReference>
<dbReference type="InterPro" id="IPR036187">
    <property type="entry name" value="DNA_mismatch_repair_MutS_sf"/>
</dbReference>
<feature type="transmembrane region" description="Helical" evidence="4">
    <location>
        <begin position="231"/>
        <end position="250"/>
    </location>
</feature>
<dbReference type="PANTHER" id="PTHR11361">
    <property type="entry name" value="DNA MISMATCH REPAIR PROTEIN MUTS FAMILY MEMBER"/>
    <property type="match status" value="1"/>
</dbReference>
<keyword evidence="7" id="KW-1185">Reference proteome</keyword>
<proteinExistence type="predicted"/>
<feature type="domain" description="DNA mismatch repair proteins mutS family" evidence="5">
    <location>
        <begin position="414"/>
        <end position="588"/>
    </location>
</feature>
<keyword evidence="4" id="KW-0812">Transmembrane</keyword>